<dbReference type="PANTHER" id="PTHR14209:SF19">
    <property type="entry name" value="ISOAMYL ACETATE-HYDROLYZING ESTERASE 1 HOMOLOG"/>
    <property type="match status" value="1"/>
</dbReference>
<dbReference type="Gene3D" id="3.40.50.1110">
    <property type="entry name" value="SGNH hydrolase"/>
    <property type="match status" value="1"/>
</dbReference>
<name>A0A6P1VQM3_9BACT</name>
<dbReference type="SUPFAM" id="SSF52266">
    <property type="entry name" value="SGNH hydrolase"/>
    <property type="match status" value="1"/>
</dbReference>
<dbReference type="Proteomes" id="UP000464577">
    <property type="component" value="Chromosome"/>
</dbReference>
<dbReference type="InterPro" id="IPR045136">
    <property type="entry name" value="Iah1-like"/>
</dbReference>
<proteinExistence type="predicted"/>
<protein>
    <submittedName>
        <fullName evidence="2">GDSL family lipase</fullName>
    </submittedName>
</protein>
<dbReference type="RefSeq" id="WP_162385973.1">
    <property type="nucleotide sequence ID" value="NZ_CP045997.1"/>
</dbReference>
<dbReference type="InterPro" id="IPR013830">
    <property type="entry name" value="SGNH_hydro"/>
</dbReference>
<dbReference type="PANTHER" id="PTHR14209">
    <property type="entry name" value="ISOAMYL ACETATE-HYDROLYZING ESTERASE 1"/>
    <property type="match status" value="1"/>
</dbReference>
<sequence>MGRRKVVAILGYSLFVLLYRPDGLAFAQNKPQPVAESLNSPFELKNGDRVVFLGNSLFENDFQYGYIELALTTRWPDRDVTYRNIGWTGDNVFGVARSTITNPPTAYELLMEHLTKAQPTVVFVAYGGIEAQDGEAGLPAFKEGLTKLIDKIDQLGAKAVLLSPIPILSADSAQSVVKRNAMLELYTATIATIARERGKRFIDIFKPIQEAGKNVALTENGIHLNETGYYNLASILEKGLGLGPRTEPVAISISKSAAETTNPAKILDSGTNATGLKFTIEERYLPLPLPSGESGLTTPGQVVKISGLKKGFYTLTIDNSEVITASDKQWEKGVEIKQGPSVEQAHELQQMVLKKNDLFFFQYRPPNTTYILGMRSHEQGRHAKGLEDQSLIIKWLEGQIALVRTPKSRVYQLTLLK</sequence>
<evidence type="ECO:0000259" key="1">
    <source>
        <dbReference type="Pfam" id="PF13472"/>
    </source>
</evidence>
<dbReference type="Pfam" id="PF13472">
    <property type="entry name" value="Lipase_GDSL_2"/>
    <property type="match status" value="1"/>
</dbReference>
<feature type="domain" description="SGNH hydrolase-type esterase" evidence="1">
    <location>
        <begin position="52"/>
        <end position="229"/>
    </location>
</feature>
<dbReference type="InterPro" id="IPR036514">
    <property type="entry name" value="SGNH_hydro_sf"/>
</dbReference>
<evidence type="ECO:0000313" key="2">
    <source>
        <dbReference type="EMBL" id="QHV95561.1"/>
    </source>
</evidence>
<dbReference type="KEGG" id="senf:GJR95_11350"/>
<reference evidence="2 3" key="1">
    <citation type="submission" date="2019-11" db="EMBL/GenBank/DDBJ databases">
        <title>Spirosoma endbachense sp. nov., isolated from a natural salt meadow.</title>
        <authorList>
            <person name="Rojas J."/>
            <person name="Ambika Manirajan B."/>
            <person name="Ratering S."/>
            <person name="Suarez C."/>
            <person name="Geissler-Plaum R."/>
            <person name="Schnell S."/>
        </authorList>
    </citation>
    <scope>NUCLEOTIDE SEQUENCE [LARGE SCALE GENOMIC DNA]</scope>
    <source>
        <strain evidence="2 3">I-24</strain>
    </source>
</reference>
<dbReference type="EMBL" id="CP045997">
    <property type="protein sequence ID" value="QHV95561.1"/>
    <property type="molecule type" value="Genomic_DNA"/>
</dbReference>
<accession>A0A6P1VQM3</accession>
<keyword evidence="3" id="KW-1185">Reference proteome</keyword>
<evidence type="ECO:0000313" key="3">
    <source>
        <dbReference type="Proteomes" id="UP000464577"/>
    </source>
</evidence>
<dbReference type="AlphaFoldDB" id="A0A6P1VQM3"/>
<gene>
    <name evidence="2" type="ORF">GJR95_11350</name>
</gene>
<dbReference type="GO" id="GO:0016788">
    <property type="term" value="F:hydrolase activity, acting on ester bonds"/>
    <property type="evidence" value="ECO:0007669"/>
    <property type="project" value="UniProtKB-ARBA"/>
</dbReference>
<organism evidence="2 3">
    <name type="scientific">Spirosoma endbachense</name>
    <dbReference type="NCBI Taxonomy" id="2666025"/>
    <lineage>
        <taxon>Bacteria</taxon>
        <taxon>Pseudomonadati</taxon>
        <taxon>Bacteroidota</taxon>
        <taxon>Cytophagia</taxon>
        <taxon>Cytophagales</taxon>
        <taxon>Cytophagaceae</taxon>
        <taxon>Spirosoma</taxon>
    </lineage>
</organism>